<evidence type="ECO:0000256" key="2">
    <source>
        <dbReference type="ARBA" id="ARBA00022737"/>
    </source>
</evidence>
<comment type="caution">
    <text evidence="9">The sequence shown here is derived from an EMBL/GenBank/DDBJ whole genome shotgun (WGS) entry which is preliminary data.</text>
</comment>
<dbReference type="Proteomes" id="UP000783686">
    <property type="component" value="Unassembled WGS sequence"/>
</dbReference>
<dbReference type="OrthoDB" id="189920at2759"/>
<dbReference type="PANTHER" id="PTHR13871">
    <property type="entry name" value="THIOREDOXIN"/>
    <property type="match status" value="1"/>
</dbReference>
<dbReference type="PROSITE" id="PS51352">
    <property type="entry name" value="THIOREDOXIN_2"/>
    <property type="match status" value="1"/>
</dbReference>
<dbReference type="Pfam" id="PF13905">
    <property type="entry name" value="Thioredoxin_8"/>
    <property type="match status" value="1"/>
</dbReference>
<dbReference type="InterPro" id="IPR052259">
    <property type="entry name" value="Nucleoredoxin-like"/>
</dbReference>
<comment type="similarity">
    <text evidence="5">Belongs to the nucleoredoxin family.</text>
</comment>
<dbReference type="InterPro" id="IPR012336">
    <property type="entry name" value="Thioredoxin-like_fold"/>
</dbReference>
<comment type="catalytic activity">
    <reaction evidence="7">
        <text>[protein]-dithiol + NADP(+) = [protein]-disulfide + NADPH + H(+)</text>
        <dbReference type="Rhea" id="RHEA:18753"/>
        <dbReference type="Rhea" id="RHEA-COMP:10593"/>
        <dbReference type="Rhea" id="RHEA-COMP:10594"/>
        <dbReference type="ChEBI" id="CHEBI:15378"/>
        <dbReference type="ChEBI" id="CHEBI:29950"/>
        <dbReference type="ChEBI" id="CHEBI:50058"/>
        <dbReference type="ChEBI" id="CHEBI:57783"/>
        <dbReference type="ChEBI" id="CHEBI:58349"/>
        <dbReference type="EC" id="1.8.1.8"/>
    </reaction>
</comment>
<evidence type="ECO:0000256" key="5">
    <source>
        <dbReference type="ARBA" id="ARBA00025782"/>
    </source>
</evidence>
<keyword evidence="4" id="KW-0520">NAD</keyword>
<dbReference type="AlphaFoldDB" id="A0A811K6F8"/>
<keyword evidence="2" id="KW-0677">Repeat</keyword>
<dbReference type="Proteomes" id="UP000614601">
    <property type="component" value="Unassembled WGS sequence"/>
</dbReference>
<evidence type="ECO:0000259" key="8">
    <source>
        <dbReference type="PROSITE" id="PS51352"/>
    </source>
</evidence>
<accession>A0A811K6F8</accession>
<dbReference type="GO" id="GO:0047134">
    <property type="term" value="F:protein-disulfide reductase [NAD(P)H] activity"/>
    <property type="evidence" value="ECO:0007669"/>
    <property type="project" value="UniProtKB-EC"/>
</dbReference>
<sequence>MTSVLQDAKLFRNSNGNFSPADVSELEGKDVIAFYFSAHWCPPCRAFTPELKEFYNEANKEDATFEIVFMSFDRSKEDCHKYLKEAHGNWLFIEAEDPKIEELATKYGVEGIPALILVNKNGEKVHEARADVSGVPPRVALSQWIEKTR</sequence>
<evidence type="ECO:0000256" key="4">
    <source>
        <dbReference type="ARBA" id="ARBA00023027"/>
    </source>
</evidence>
<organism evidence="9 10">
    <name type="scientific">Bursaphelenchus okinawaensis</name>
    <dbReference type="NCBI Taxonomy" id="465554"/>
    <lineage>
        <taxon>Eukaryota</taxon>
        <taxon>Metazoa</taxon>
        <taxon>Ecdysozoa</taxon>
        <taxon>Nematoda</taxon>
        <taxon>Chromadorea</taxon>
        <taxon>Rhabditida</taxon>
        <taxon>Tylenchina</taxon>
        <taxon>Tylenchomorpha</taxon>
        <taxon>Aphelenchoidea</taxon>
        <taxon>Aphelenchoididae</taxon>
        <taxon>Bursaphelenchus</taxon>
    </lineage>
</organism>
<protein>
    <recommendedName>
        <fullName evidence="1">protein-disulfide reductase</fullName>
        <ecNumber evidence="1">1.8.1.8</ecNumber>
    </recommendedName>
</protein>
<keyword evidence="10" id="KW-1185">Reference proteome</keyword>
<evidence type="ECO:0000256" key="6">
    <source>
        <dbReference type="ARBA" id="ARBA00047388"/>
    </source>
</evidence>
<gene>
    <name evidence="9" type="ORF">BOKJ2_LOCUS3450</name>
</gene>
<evidence type="ECO:0000313" key="10">
    <source>
        <dbReference type="Proteomes" id="UP000614601"/>
    </source>
</evidence>
<evidence type="ECO:0000256" key="1">
    <source>
        <dbReference type="ARBA" id="ARBA00012612"/>
    </source>
</evidence>
<dbReference type="Gene3D" id="3.40.30.10">
    <property type="entry name" value="Glutaredoxin"/>
    <property type="match status" value="1"/>
</dbReference>
<dbReference type="EMBL" id="CAJFDH010000002">
    <property type="protein sequence ID" value="CAD5210950.1"/>
    <property type="molecule type" value="Genomic_DNA"/>
</dbReference>
<evidence type="ECO:0000256" key="7">
    <source>
        <dbReference type="ARBA" id="ARBA00047804"/>
    </source>
</evidence>
<dbReference type="EMBL" id="CAJFCW020000002">
    <property type="protein sequence ID" value="CAG9092421.1"/>
    <property type="molecule type" value="Genomic_DNA"/>
</dbReference>
<reference evidence="9" key="1">
    <citation type="submission" date="2020-09" db="EMBL/GenBank/DDBJ databases">
        <authorList>
            <person name="Kikuchi T."/>
        </authorList>
    </citation>
    <scope>NUCLEOTIDE SEQUENCE</scope>
    <source>
        <strain evidence="9">SH1</strain>
    </source>
</reference>
<dbReference type="InterPro" id="IPR036249">
    <property type="entry name" value="Thioredoxin-like_sf"/>
</dbReference>
<dbReference type="EC" id="1.8.1.8" evidence="1"/>
<comment type="catalytic activity">
    <reaction evidence="6">
        <text>[protein]-dithiol + NAD(+) = [protein]-disulfide + NADH + H(+)</text>
        <dbReference type="Rhea" id="RHEA:18749"/>
        <dbReference type="Rhea" id="RHEA-COMP:10593"/>
        <dbReference type="Rhea" id="RHEA-COMP:10594"/>
        <dbReference type="ChEBI" id="CHEBI:15378"/>
        <dbReference type="ChEBI" id="CHEBI:29950"/>
        <dbReference type="ChEBI" id="CHEBI:50058"/>
        <dbReference type="ChEBI" id="CHEBI:57540"/>
        <dbReference type="ChEBI" id="CHEBI:57945"/>
        <dbReference type="EC" id="1.8.1.8"/>
    </reaction>
</comment>
<keyword evidence="3" id="KW-0560">Oxidoreductase</keyword>
<dbReference type="InterPro" id="IPR013766">
    <property type="entry name" value="Thioredoxin_domain"/>
</dbReference>
<name>A0A811K6F8_9BILA</name>
<dbReference type="CDD" id="cd02964">
    <property type="entry name" value="TryX_like_family"/>
    <property type="match status" value="1"/>
</dbReference>
<evidence type="ECO:0000313" key="9">
    <source>
        <dbReference type="EMBL" id="CAD5210950.1"/>
    </source>
</evidence>
<feature type="domain" description="Thioredoxin" evidence="8">
    <location>
        <begin position="1"/>
        <end position="149"/>
    </location>
</feature>
<dbReference type="SUPFAM" id="SSF52833">
    <property type="entry name" value="Thioredoxin-like"/>
    <property type="match status" value="1"/>
</dbReference>
<evidence type="ECO:0000256" key="3">
    <source>
        <dbReference type="ARBA" id="ARBA00023002"/>
    </source>
</evidence>
<dbReference type="PANTHER" id="PTHR13871:SF103">
    <property type="entry name" value="THIOREDOXIN DOMAIN-CONTAINING PROTEIN"/>
    <property type="match status" value="1"/>
</dbReference>
<proteinExistence type="inferred from homology"/>